<evidence type="ECO:0000256" key="1">
    <source>
        <dbReference type="SAM" id="MobiDB-lite"/>
    </source>
</evidence>
<proteinExistence type="predicted"/>
<keyword evidence="3" id="KW-1185">Reference proteome</keyword>
<gene>
    <name evidence="2" type="ORF">BI308_04135</name>
</gene>
<reference evidence="2" key="1">
    <citation type="submission" date="2016-10" db="EMBL/GenBank/DDBJ databases">
        <title>CRISPR-Cas defence system in Roseofilum reptotaenium: evidence of a bacteriophage-cyanobacterium arms race in the coral black band disease.</title>
        <authorList>
            <person name="Buerger P."/>
            <person name="Wood-Charlson E.M."/>
            <person name="Weynberg K.D."/>
            <person name="Willis B."/>
            <person name="Van Oppen M.J."/>
        </authorList>
    </citation>
    <scope>NUCLEOTIDE SEQUENCE [LARGE SCALE GENOMIC DNA]</scope>
    <source>
        <strain evidence="2">AO1-A</strain>
    </source>
</reference>
<feature type="region of interest" description="Disordered" evidence="1">
    <location>
        <begin position="1"/>
        <end position="24"/>
    </location>
</feature>
<comment type="caution">
    <text evidence="2">The sequence shown here is derived from an EMBL/GenBank/DDBJ whole genome shotgun (WGS) entry which is preliminary data.</text>
</comment>
<dbReference type="Proteomes" id="UP000183940">
    <property type="component" value="Unassembled WGS sequence"/>
</dbReference>
<protein>
    <submittedName>
        <fullName evidence="2">Uncharacterized protein</fullName>
    </submittedName>
</protein>
<dbReference type="AlphaFoldDB" id="A0A1L9QW28"/>
<accession>A0A1L9QW28</accession>
<dbReference type="EMBL" id="MLAW01000004">
    <property type="protein sequence ID" value="OJJ26888.1"/>
    <property type="molecule type" value="Genomic_DNA"/>
</dbReference>
<sequence length="164" mass="18715">MHKNLKERNPSLNSSSYGGHSRSPIVSDNDWLEQQLDESGIKNSLLRKQFKVCSEGFTIEGVGIDGQPNPDSWQKRNRYPEKHLNKEGKPIKYITQKKKPGEKHGRYDAFLPAGYVVWYSELKWKCSDFLESLPEGDRGDTLLSLGQFLIKHPSFPIVPTGQKN</sequence>
<evidence type="ECO:0000313" key="2">
    <source>
        <dbReference type="EMBL" id="OJJ26888.1"/>
    </source>
</evidence>
<name>A0A1L9QW28_9CYAN</name>
<dbReference type="STRING" id="1925591.BI308_04135"/>
<organism evidence="2 3">
    <name type="scientific">Roseofilum reptotaenium AO1-A</name>
    <dbReference type="NCBI Taxonomy" id="1925591"/>
    <lineage>
        <taxon>Bacteria</taxon>
        <taxon>Bacillati</taxon>
        <taxon>Cyanobacteriota</taxon>
        <taxon>Cyanophyceae</taxon>
        <taxon>Desertifilales</taxon>
        <taxon>Desertifilaceae</taxon>
        <taxon>Roseofilum</taxon>
    </lineage>
</organism>
<evidence type="ECO:0000313" key="3">
    <source>
        <dbReference type="Proteomes" id="UP000183940"/>
    </source>
</evidence>